<protein>
    <submittedName>
        <fullName evidence="2">Uncharacterized protein</fullName>
    </submittedName>
</protein>
<name>A0A975DJE3_9GAMM</name>
<keyword evidence="1" id="KW-0472">Membrane</keyword>
<dbReference type="KEGG" id="pxi:J5O05_04965"/>
<keyword evidence="1" id="KW-0812">Transmembrane</keyword>
<reference evidence="2" key="1">
    <citation type="submission" date="2021-03" db="EMBL/GenBank/DDBJ databases">
        <title>Complete Genome of Pseudoalteromonas xiamenensis STKMTI.2, a new potential marine bacterium producing anti-Vibrio compounds.</title>
        <authorList>
            <person name="Handayani D.P."/>
            <person name="Isnansetyo A."/>
            <person name="Istiqomah I."/>
            <person name="Jumina J."/>
        </authorList>
    </citation>
    <scope>NUCLEOTIDE SEQUENCE</scope>
    <source>
        <strain evidence="2">STKMTI.2</strain>
    </source>
</reference>
<feature type="transmembrane region" description="Helical" evidence="1">
    <location>
        <begin position="182"/>
        <end position="200"/>
    </location>
</feature>
<evidence type="ECO:0000313" key="3">
    <source>
        <dbReference type="Proteomes" id="UP000664904"/>
    </source>
</evidence>
<dbReference type="EMBL" id="CP072133">
    <property type="protein sequence ID" value="QTH72232.1"/>
    <property type="molecule type" value="Genomic_DNA"/>
</dbReference>
<keyword evidence="3" id="KW-1185">Reference proteome</keyword>
<proteinExistence type="predicted"/>
<dbReference type="AlphaFoldDB" id="A0A975DJE3"/>
<keyword evidence="1" id="KW-1133">Transmembrane helix</keyword>
<gene>
    <name evidence="2" type="ORF">J5O05_04965</name>
</gene>
<evidence type="ECO:0000256" key="1">
    <source>
        <dbReference type="SAM" id="Phobius"/>
    </source>
</evidence>
<dbReference type="Proteomes" id="UP000664904">
    <property type="component" value="Chromosome"/>
</dbReference>
<sequence>MNSLKKIGIISIVLGFLGATYLYSDMILLPLFTSFILILAFLNKDDFNYRYLSIVIISFTLIEIILRITLFPRINSQYVGFVGNTMILSYHLAVDFLTAYCISNRKSMCLRVVKDITPAQQARVFSKSILDAPLLGVYVLFCSADILTLGENFLRHLDKIGFDQEFVQQFKSIRFFYDSYAYIKYTLISLVALLFFSIYIRNIKSQRTISTSQI</sequence>
<evidence type="ECO:0000313" key="2">
    <source>
        <dbReference type="EMBL" id="QTH72232.1"/>
    </source>
</evidence>
<accession>A0A975DJE3</accession>
<feature type="transmembrane region" description="Helical" evidence="1">
    <location>
        <begin position="81"/>
        <end position="102"/>
    </location>
</feature>
<dbReference type="RefSeq" id="WP_208843854.1">
    <property type="nucleotide sequence ID" value="NZ_CP072133.1"/>
</dbReference>
<feature type="transmembrane region" description="Helical" evidence="1">
    <location>
        <begin position="49"/>
        <end position="69"/>
    </location>
</feature>
<organism evidence="2 3">
    <name type="scientific">Pseudoalteromonas xiamenensis</name>
    <dbReference type="NCBI Taxonomy" id="882626"/>
    <lineage>
        <taxon>Bacteria</taxon>
        <taxon>Pseudomonadati</taxon>
        <taxon>Pseudomonadota</taxon>
        <taxon>Gammaproteobacteria</taxon>
        <taxon>Alteromonadales</taxon>
        <taxon>Pseudoalteromonadaceae</taxon>
        <taxon>Pseudoalteromonas</taxon>
    </lineage>
</organism>